<dbReference type="SUPFAM" id="SSF46689">
    <property type="entry name" value="Homeodomain-like"/>
    <property type="match status" value="1"/>
</dbReference>
<dbReference type="RefSeq" id="WP_126535695.1">
    <property type="nucleotide sequence ID" value="NZ_AP018560.1"/>
</dbReference>
<name>A0A2Z6E1H3_9GAMM</name>
<dbReference type="KEGG" id="rbd:ALSL_0136"/>
<dbReference type="PRINTS" id="PR01590">
    <property type="entry name" value="HTHFIS"/>
</dbReference>
<organism evidence="6 7">
    <name type="scientific">Aerosticca soli</name>
    <dbReference type="NCBI Taxonomy" id="2010829"/>
    <lineage>
        <taxon>Bacteria</taxon>
        <taxon>Pseudomonadati</taxon>
        <taxon>Pseudomonadota</taxon>
        <taxon>Gammaproteobacteria</taxon>
        <taxon>Lysobacterales</taxon>
        <taxon>Rhodanobacteraceae</taxon>
        <taxon>Aerosticca</taxon>
    </lineage>
</organism>
<dbReference type="GO" id="GO:0006355">
    <property type="term" value="P:regulation of DNA-templated transcription"/>
    <property type="evidence" value="ECO:0007669"/>
    <property type="project" value="InterPro"/>
</dbReference>
<evidence type="ECO:0000313" key="7">
    <source>
        <dbReference type="Proteomes" id="UP000270530"/>
    </source>
</evidence>
<dbReference type="Pfam" id="PF02954">
    <property type="entry name" value="HTH_8"/>
    <property type="match status" value="1"/>
</dbReference>
<dbReference type="Gene3D" id="1.10.10.60">
    <property type="entry name" value="Homeodomain-like"/>
    <property type="match status" value="1"/>
</dbReference>
<feature type="domain" description="DNA binding HTH" evidence="5">
    <location>
        <begin position="50"/>
        <end position="90"/>
    </location>
</feature>
<dbReference type="PIRSF" id="PIRSF002097">
    <property type="entry name" value="DNA-binding_Fis"/>
    <property type="match status" value="1"/>
</dbReference>
<dbReference type="PANTHER" id="PTHR47918:SF1">
    <property type="entry name" value="DNA-BINDING PROTEIN FIS"/>
    <property type="match status" value="1"/>
</dbReference>
<evidence type="ECO:0000256" key="3">
    <source>
        <dbReference type="ARBA" id="ARBA00029540"/>
    </source>
</evidence>
<dbReference type="PANTHER" id="PTHR47918">
    <property type="entry name" value="DNA-BINDING PROTEIN FIS"/>
    <property type="match status" value="1"/>
</dbReference>
<gene>
    <name evidence="6" type="ORF">ALSL_0136</name>
</gene>
<evidence type="ECO:0000259" key="5">
    <source>
        <dbReference type="Pfam" id="PF02954"/>
    </source>
</evidence>
<dbReference type="EMBL" id="AP018560">
    <property type="protein sequence ID" value="BBD78810.1"/>
    <property type="molecule type" value="Genomic_DNA"/>
</dbReference>
<comment type="similarity">
    <text evidence="1">Belongs to the transcriptional regulatory Fis family.</text>
</comment>
<keyword evidence="7" id="KW-1185">Reference proteome</keyword>
<reference evidence="7" key="1">
    <citation type="submission" date="2018-04" db="EMBL/GenBank/DDBJ databases">
        <authorList>
            <person name="Watanabe M."/>
            <person name="Kojima H."/>
        </authorList>
    </citation>
    <scope>NUCLEOTIDE SEQUENCE [LARGE SCALE GENOMIC DNA]</scope>
    <source>
        <strain evidence="7">Dysh456</strain>
    </source>
</reference>
<accession>A0A2Z6E1H3</accession>
<reference evidence="7" key="2">
    <citation type="submission" date="2018-06" db="EMBL/GenBank/DDBJ databases">
        <title>Genome sequence of Rhodanobacteraceae bacterium strain Dysh456.</title>
        <authorList>
            <person name="Fukui M."/>
        </authorList>
    </citation>
    <scope>NUCLEOTIDE SEQUENCE [LARGE SCALE GENOMIC DNA]</scope>
    <source>
        <strain evidence="7">Dysh456</strain>
    </source>
</reference>
<evidence type="ECO:0000313" key="6">
    <source>
        <dbReference type="EMBL" id="BBD78810.1"/>
    </source>
</evidence>
<proteinExistence type="inferred from homology"/>
<dbReference type="InterPro" id="IPR005412">
    <property type="entry name" value="Fis_DNA-bd"/>
</dbReference>
<dbReference type="InterPro" id="IPR002197">
    <property type="entry name" value="HTH_Fis"/>
</dbReference>
<dbReference type="InterPro" id="IPR009057">
    <property type="entry name" value="Homeodomain-like_sf"/>
</dbReference>
<sequence>MNVVRLPATEASRESSPQSALGECVTRTVRRYLADIGDTVCDEGLHALVIREVEIPLLREVLAFHDGNQSRAAAALGINRATLRKKLTQYGLI</sequence>
<dbReference type="GO" id="GO:0043565">
    <property type="term" value="F:sequence-specific DNA binding"/>
    <property type="evidence" value="ECO:0007669"/>
    <property type="project" value="InterPro"/>
</dbReference>
<dbReference type="AlphaFoldDB" id="A0A2Z6E1H3"/>
<dbReference type="OrthoDB" id="9802388at2"/>
<evidence type="ECO:0000256" key="1">
    <source>
        <dbReference type="ARBA" id="ARBA00008559"/>
    </source>
</evidence>
<keyword evidence="2 6" id="KW-0238">DNA-binding</keyword>
<evidence type="ECO:0000256" key="4">
    <source>
        <dbReference type="SAM" id="MobiDB-lite"/>
    </source>
</evidence>
<feature type="region of interest" description="Disordered" evidence="4">
    <location>
        <begin position="1"/>
        <end position="20"/>
    </location>
</feature>
<protein>
    <recommendedName>
        <fullName evidence="3">Putative Fis-like DNA-binding protein</fullName>
    </recommendedName>
</protein>
<evidence type="ECO:0000256" key="2">
    <source>
        <dbReference type="ARBA" id="ARBA00023125"/>
    </source>
</evidence>
<dbReference type="Proteomes" id="UP000270530">
    <property type="component" value="Chromosome"/>
</dbReference>
<dbReference type="InterPro" id="IPR050207">
    <property type="entry name" value="Trans_regulatory_Fis"/>
</dbReference>